<evidence type="ECO:0000313" key="8">
    <source>
        <dbReference type="Proteomes" id="UP000178977"/>
    </source>
</evidence>
<dbReference type="Proteomes" id="UP000178977">
    <property type="component" value="Unassembled WGS sequence"/>
</dbReference>
<dbReference type="CDD" id="cd16964">
    <property type="entry name" value="YqgF"/>
    <property type="match status" value="1"/>
</dbReference>
<evidence type="ECO:0000256" key="3">
    <source>
        <dbReference type="ARBA" id="ARBA00022722"/>
    </source>
</evidence>
<keyword evidence="3 5" id="KW-0540">Nuclease</keyword>
<dbReference type="HAMAP" id="MF_00651">
    <property type="entry name" value="Nuclease_YqgF"/>
    <property type="match status" value="1"/>
</dbReference>
<evidence type="ECO:0000256" key="2">
    <source>
        <dbReference type="ARBA" id="ARBA00022517"/>
    </source>
</evidence>
<comment type="subcellular location">
    <subcellularLocation>
        <location evidence="5">Cytoplasm</location>
    </subcellularLocation>
</comment>
<evidence type="ECO:0000256" key="4">
    <source>
        <dbReference type="ARBA" id="ARBA00022801"/>
    </source>
</evidence>
<organism evidence="7 8">
    <name type="scientific">Candidatus Sungbacteria bacterium RIFCSPLOWO2_01_FULL_60_25</name>
    <dbReference type="NCBI Taxonomy" id="1802281"/>
    <lineage>
        <taxon>Bacteria</taxon>
        <taxon>Candidatus Sungiibacteriota</taxon>
    </lineage>
</organism>
<dbReference type="InterPro" id="IPR037027">
    <property type="entry name" value="YqgF/RNaseH-like_dom_sf"/>
</dbReference>
<sequence>MRFLGVDYGKKRIGVAFSDPGGLIAFPHGTLKTFREVVAFIKKEEPEAIVVGLPVSFGGRASEQTREVRAFAERLREAVQLPIAFENEILTTKIARRHTEPGKADAAAAAIILQAYLDRKRNAE</sequence>
<dbReference type="EC" id="3.1.-.-" evidence="5"/>
<dbReference type="PANTHER" id="PTHR33317">
    <property type="entry name" value="POLYNUCLEOTIDYL TRANSFERASE, RIBONUCLEASE H-LIKE SUPERFAMILY PROTEIN"/>
    <property type="match status" value="1"/>
</dbReference>
<evidence type="ECO:0000256" key="5">
    <source>
        <dbReference type="HAMAP-Rule" id="MF_00651"/>
    </source>
</evidence>
<dbReference type="InterPro" id="IPR012337">
    <property type="entry name" value="RNaseH-like_sf"/>
</dbReference>
<evidence type="ECO:0000259" key="6">
    <source>
        <dbReference type="SMART" id="SM00732"/>
    </source>
</evidence>
<dbReference type="InterPro" id="IPR005227">
    <property type="entry name" value="YqgF"/>
</dbReference>
<accession>A0A1G2LEB4</accession>
<protein>
    <recommendedName>
        <fullName evidence="5">Putative pre-16S rRNA nuclease</fullName>
        <ecNumber evidence="5">3.1.-.-</ecNumber>
    </recommendedName>
</protein>
<evidence type="ECO:0000256" key="1">
    <source>
        <dbReference type="ARBA" id="ARBA00022490"/>
    </source>
</evidence>
<comment type="function">
    <text evidence="5">Could be a nuclease involved in processing of the 5'-end of pre-16S rRNA.</text>
</comment>
<dbReference type="SUPFAM" id="SSF53098">
    <property type="entry name" value="Ribonuclease H-like"/>
    <property type="match status" value="1"/>
</dbReference>
<name>A0A1G2LEB4_9BACT</name>
<dbReference type="PANTHER" id="PTHR33317:SF4">
    <property type="entry name" value="POLYNUCLEOTIDYL TRANSFERASE, RIBONUCLEASE H-LIKE SUPERFAMILY PROTEIN"/>
    <property type="match status" value="1"/>
</dbReference>
<proteinExistence type="inferred from homology"/>
<reference evidence="7 8" key="1">
    <citation type="journal article" date="2016" name="Nat. Commun.">
        <title>Thousands of microbial genomes shed light on interconnected biogeochemical processes in an aquifer system.</title>
        <authorList>
            <person name="Anantharaman K."/>
            <person name="Brown C.T."/>
            <person name="Hug L.A."/>
            <person name="Sharon I."/>
            <person name="Castelle C.J."/>
            <person name="Probst A.J."/>
            <person name="Thomas B.C."/>
            <person name="Singh A."/>
            <person name="Wilkins M.J."/>
            <person name="Karaoz U."/>
            <person name="Brodie E.L."/>
            <person name="Williams K.H."/>
            <person name="Hubbard S.S."/>
            <person name="Banfield J.F."/>
        </authorList>
    </citation>
    <scope>NUCLEOTIDE SEQUENCE [LARGE SCALE GENOMIC DNA]</scope>
</reference>
<comment type="similarity">
    <text evidence="5">Belongs to the YqgF HJR family.</text>
</comment>
<comment type="caution">
    <text evidence="7">The sequence shown here is derived from an EMBL/GenBank/DDBJ whole genome shotgun (WGS) entry which is preliminary data.</text>
</comment>
<dbReference type="SMART" id="SM00732">
    <property type="entry name" value="YqgFc"/>
    <property type="match status" value="1"/>
</dbReference>
<dbReference type="Gene3D" id="3.30.420.140">
    <property type="entry name" value="YqgF/RNase H-like domain"/>
    <property type="match status" value="1"/>
</dbReference>
<dbReference type="GO" id="GO:0000967">
    <property type="term" value="P:rRNA 5'-end processing"/>
    <property type="evidence" value="ECO:0007669"/>
    <property type="project" value="UniProtKB-UniRule"/>
</dbReference>
<gene>
    <name evidence="7" type="ORF">A3A44_01505</name>
</gene>
<dbReference type="GO" id="GO:0004518">
    <property type="term" value="F:nuclease activity"/>
    <property type="evidence" value="ECO:0007669"/>
    <property type="project" value="UniProtKB-KW"/>
</dbReference>
<dbReference type="Pfam" id="PF03652">
    <property type="entry name" value="RuvX"/>
    <property type="match status" value="1"/>
</dbReference>
<keyword evidence="2 5" id="KW-0690">Ribosome biogenesis</keyword>
<dbReference type="STRING" id="1802281.A3A44_01505"/>
<evidence type="ECO:0000313" key="7">
    <source>
        <dbReference type="EMBL" id="OHA09973.1"/>
    </source>
</evidence>
<dbReference type="GO" id="GO:0005829">
    <property type="term" value="C:cytosol"/>
    <property type="evidence" value="ECO:0007669"/>
    <property type="project" value="TreeGrafter"/>
</dbReference>
<dbReference type="NCBIfam" id="TIGR00250">
    <property type="entry name" value="RNAse_H_YqgF"/>
    <property type="match status" value="1"/>
</dbReference>
<keyword evidence="1 5" id="KW-0963">Cytoplasm</keyword>
<dbReference type="EMBL" id="MHQT01000008">
    <property type="protein sequence ID" value="OHA09973.1"/>
    <property type="molecule type" value="Genomic_DNA"/>
</dbReference>
<keyword evidence="4 5" id="KW-0378">Hydrolase</keyword>
<dbReference type="AlphaFoldDB" id="A0A1G2LEB4"/>
<dbReference type="InterPro" id="IPR006641">
    <property type="entry name" value="YqgF/RNaseH-like_dom"/>
</dbReference>
<dbReference type="GO" id="GO:0016788">
    <property type="term" value="F:hydrolase activity, acting on ester bonds"/>
    <property type="evidence" value="ECO:0007669"/>
    <property type="project" value="UniProtKB-UniRule"/>
</dbReference>
<feature type="domain" description="YqgF/RNase H-like" evidence="6">
    <location>
        <begin position="1"/>
        <end position="95"/>
    </location>
</feature>